<evidence type="ECO:0000256" key="1">
    <source>
        <dbReference type="SAM" id="MobiDB-lite"/>
    </source>
</evidence>
<sequence>MQRVWHGDQCEEDQDDAHRRGYKSAVLEQVSKYSNLGHMITEDEATLKEVQIRTEKTRQSFGRTKSCYEGTLVSGVLVLRIFSFQLWSRSMDLFQDGSKEDTDVRNVVLQETSQSPMDRKGKRQRNYTNGRSRRKTLQQLMMRKLGYAGPIMRGSSGPLPQLSL</sequence>
<evidence type="ECO:0000313" key="2">
    <source>
        <dbReference type="EMBL" id="GFS22744.1"/>
    </source>
</evidence>
<keyword evidence="3" id="KW-1185">Reference proteome</keyword>
<dbReference type="Proteomes" id="UP000762676">
    <property type="component" value="Unassembled WGS sequence"/>
</dbReference>
<protein>
    <submittedName>
        <fullName evidence="2">Uncharacterized protein</fullName>
    </submittedName>
</protein>
<organism evidence="2 3">
    <name type="scientific">Elysia marginata</name>
    <dbReference type="NCBI Taxonomy" id="1093978"/>
    <lineage>
        <taxon>Eukaryota</taxon>
        <taxon>Metazoa</taxon>
        <taxon>Spiralia</taxon>
        <taxon>Lophotrochozoa</taxon>
        <taxon>Mollusca</taxon>
        <taxon>Gastropoda</taxon>
        <taxon>Heterobranchia</taxon>
        <taxon>Euthyneura</taxon>
        <taxon>Panpulmonata</taxon>
        <taxon>Sacoglossa</taxon>
        <taxon>Placobranchoidea</taxon>
        <taxon>Plakobranchidae</taxon>
        <taxon>Elysia</taxon>
    </lineage>
</organism>
<comment type="caution">
    <text evidence="2">The sequence shown here is derived from an EMBL/GenBank/DDBJ whole genome shotgun (WGS) entry which is preliminary data.</text>
</comment>
<evidence type="ECO:0000313" key="3">
    <source>
        <dbReference type="Proteomes" id="UP000762676"/>
    </source>
</evidence>
<dbReference type="AlphaFoldDB" id="A0AAV4JJ90"/>
<accession>A0AAV4JJ90</accession>
<gene>
    <name evidence="2" type="ORF">ElyMa_005116300</name>
</gene>
<feature type="compositionally biased region" description="Basic residues" evidence="1">
    <location>
        <begin position="120"/>
        <end position="135"/>
    </location>
</feature>
<dbReference type="EMBL" id="BMAT01010226">
    <property type="protein sequence ID" value="GFS22744.1"/>
    <property type="molecule type" value="Genomic_DNA"/>
</dbReference>
<reference evidence="2 3" key="1">
    <citation type="journal article" date="2021" name="Elife">
        <title>Chloroplast acquisition without the gene transfer in kleptoplastic sea slugs, Plakobranchus ocellatus.</title>
        <authorList>
            <person name="Maeda T."/>
            <person name="Takahashi S."/>
            <person name="Yoshida T."/>
            <person name="Shimamura S."/>
            <person name="Takaki Y."/>
            <person name="Nagai Y."/>
            <person name="Toyoda A."/>
            <person name="Suzuki Y."/>
            <person name="Arimoto A."/>
            <person name="Ishii H."/>
            <person name="Satoh N."/>
            <person name="Nishiyama T."/>
            <person name="Hasebe M."/>
            <person name="Maruyama T."/>
            <person name="Minagawa J."/>
            <person name="Obokata J."/>
            <person name="Shigenobu S."/>
        </authorList>
    </citation>
    <scope>NUCLEOTIDE SEQUENCE [LARGE SCALE GENOMIC DNA]</scope>
</reference>
<proteinExistence type="predicted"/>
<name>A0AAV4JJ90_9GAST</name>
<feature type="region of interest" description="Disordered" evidence="1">
    <location>
        <begin position="111"/>
        <end position="135"/>
    </location>
</feature>